<evidence type="ECO:0000256" key="1">
    <source>
        <dbReference type="SAM" id="Phobius"/>
    </source>
</evidence>
<feature type="transmembrane region" description="Helical" evidence="1">
    <location>
        <begin position="32"/>
        <end position="55"/>
    </location>
</feature>
<dbReference type="AlphaFoldDB" id="A0A7W9LZC7"/>
<organism evidence="2 3">
    <name type="scientific">Saccharothrix ecbatanensis</name>
    <dbReference type="NCBI Taxonomy" id="1105145"/>
    <lineage>
        <taxon>Bacteria</taxon>
        <taxon>Bacillati</taxon>
        <taxon>Actinomycetota</taxon>
        <taxon>Actinomycetes</taxon>
        <taxon>Pseudonocardiales</taxon>
        <taxon>Pseudonocardiaceae</taxon>
        <taxon>Saccharothrix</taxon>
    </lineage>
</organism>
<keyword evidence="3" id="KW-1185">Reference proteome</keyword>
<protein>
    <submittedName>
        <fullName evidence="2">ABC-type multidrug transport system permease subunit</fullName>
    </submittedName>
</protein>
<accession>A0A7W9LZC7</accession>
<evidence type="ECO:0000313" key="2">
    <source>
        <dbReference type="EMBL" id="MBB5801567.1"/>
    </source>
</evidence>
<gene>
    <name evidence="2" type="ORF">F4560_001335</name>
</gene>
<reference evidence="2 3" key="1">
    <citation type="submission" date="2020-08" db="EMBL/GenBank/DDBJ databases">
        <title>Sequencing the genomes of 1000 actinobacteria strains.</title>
        <authorList>
            <person name="Klenk H.-P."/>
        </authorList>
    </citation>
    <scope>NUCLEOTIDE SEQUENCE [LARGE SCALE GENOMIC DNA]</scope>
    <source>
        <strain evidence="2 3">DSM 45486</strain>
    </source>
</reference>
<evidence type="ECO:0000313" key="3">
    <source>
        <dbReference type="Proteomes" id="UP000552097"/>
    </source>
</evidence>
<dbReference type="EMBL" id="JACHMO010000001">
    <property type="protein sequence ID" value="MBB5801567.1"/>
    <property type="molecule type" value="Genomic_DNA"/>
</dbReference>
<keyword evidence="1" id="KW-0812">Transmembrane</keyword>
<dbReference type="RefSeq" id="WP_184917567.1">
    <property type="nucleotide sequence ID" value="NZ_JACHMO010000001.1"/>
</dbReference>
<sequence length="63" mass="6763">MELLTTIGYLFPHSWAMDALLAPARPGANLSAVWLEVAVLAGMAVVVPGITLTVFRRRALTNV</sequence>
<comment type="caution">
    <text evidence="2">The sequence shown here is derived from an EMBL/GenBank/DDBJ whole genome shotgun (WGS) entry which is preliminary data.</text>
</comment>
<proteinExistence type="predicted"/>
<dbReference type="Proteomes" id="UP000552097">
    <property type="component" value="Unassembled WGS sequence"/>
</dbReference>
<keyword evidence="1" id="KW-0472">Membrane</keyword>
<name>A0A7W9LZC7_9PSEU</name>
<keyword evidence="1" id="KW-1133">Transmembrane helix</keyword>